<proteinExistence type="predicted"/>
<sequence>MPVLFKAQEIDLSKKLITDIPIENKNRIYNCIRITPQEGTLKPLDYEYLDISFFPSESDYNIEVNDEFVIHLLVSTTITKPDLINDNKESKIFFGNVLLNSESIYDIPIKNESNEPKKINMKCLNPVGPFDLVCEVSSMDKIEISIKFSPDHEINGRCWQNSFYLSGFDHNSDLYIEDPVIPPLEVYANHNNPMSLTQNMKDNVIEEEPKKKFSIKPYNNTFFVNNYGSVTVIPLDEVNNDSKRRFIIEPSSGSSENVGVKKISVKILDPVLNFWSNYFKEGIDLSNHINKNILKNPDFKFLTDDYQNLINNNKSKKVSSKPHSSAKGNQNTSTSVITLKTFNPETIETCYKVVLKGGIIWDIGSTFNCREPEKNP</sequence>
<evidence type="ECO:0000313" key="1">
    <source>
        <dbReference type="EMBL" id="ORX36182.1"/>
    </source>
</evidence>
<dbReference type="EMBL" id="MCFH01000162">
    <property type="protein sequence ID" value="ORX36182.1"/>
    <property type="molecule type" value="Genomic_DNA"/>
</dbReference>
<organism evidence="1 2">
    <name type="scientific">Piromyces finnis</name>
    <dbReference type="NCBI Taxonomy" id="1754191"/>
    <lineage>
        <taxon>Eukaryota</taxon>
        <taxon>Fungi</taxon>
        <taxon>Fungi incertae sedis</taxon>
        <taxon>Chytridiomycota</taxon>
        <taxon>Chytridiomycota incertae sedis</taxon>
        <taxon>Neocallimastigomycetes</taxon>
        <taxon>Neocallimastigales</taxon>
        <taxon>Neocallimastigaceae</taxon>
        <taxon>Piromyces</taxon>
    </lineage>
</organism>
<protein>
    <submittedName>
        <fullName evidence="1">Uncharacterized protein</fullName>
    </submittedName>
</protein>
<evidence type="ECO:0000313" key="2">
    <source>
        <dbReference type="Proteomes" id="UP000193719"/>
    </source>
</evidence>
<dbReference type="OrthoDB" id="545169at2759"/>
<reference evidence="1 2" key="2">
    <citation type="submission" date="2016-08" db="EMBL/GenBank/DDBJ databases">
        <title>Pervasive Adenine N6-methylation of Active Genes in Fungi.</title>
        <authorList>
            <consortium name="DOE Joint Genome Institute"/>
            <person name="Mondo S.J."/>
            <person name="Dannebaum R.O."/>
            <person name="Kuo R.C."/>
            <person name="Labutti K."/>
            <person name="Haridas S."/>
            <person name="Kuo A."/>
            <person name="Salamov A."/>
            <person name="Ahrendt S.R."/>
            <person name="Lipzen A."/>
            <person name="Sullivan W."/>
            <person name="Andreopoulos W.B."/>
            <person name="Clum A."/>
            <person name="Lindquist E."/>
            <person name="Daum C."/>
            <person name="Ramamoorthy G.K."/>
            <person name="Gryganskyi A."/>
            <person name="Culley D."/>
            <person name="Magnuson J.K."/>
            <person name="James T.Y."/>
            <person name="O'Malley M.A."/>
            <person name="Stajich J.E."/>
            <person name="Spatafora J.W."/>
            <person name="Visel A."/>
            <person name="Grigoriev I.V."/>
        </authorList>
    </citation>
    <scope>NUCLEOTIDE SEQUENCE [LARGE SCALE GENOMIC DNA]</scope>
    <source>
        <strain evidence="2">finn</strain>
    </source>
</reference>
<gene>
    <name evidence="1" type="ORF">BCR36DRAFT_588500</name>
</gene>
<dbReference type="AlphaFoldDB" id="A0A1Y1UDT9"/>
<dbReference type="Proteomes" id="UP000193719">
    <property type="component" value="Unassembled WGS sequence"/>
</dbReference>
<accession>A0A1Y1UDT9</accession>
<name>A0A1Y1UDT9_9FUNG</name>
<reference evidence="1 2" key="1">
    <citation type="submission" date="2016-08" db="EMBL/GenBank/DDBJ databases">
        <title>Genomes of anaerobic fungi encode conserved fungal cellulosomes for biomass hydrolysis.</title>
        <authorList>
            <consortium name="DOE Joint Genome Institute"/>
            <person name="Haitjema C.H."/>
            <person name="Gilmore S.P."/>
            <person name="Henske J.K."/>
            <person name="Solomon K.V."/>
            <person name="De Groot R."/>
            <person name="Kuo A."/>
            <person name="Mondo S.J."/>
            <person name="Salamov A.A."/>
            <person name="Labutti K."/>
            <person name="Zhao Z."/>
            <person name="Chiniquy J."/>
            <person name="Barry K."/>
            <person name="Brewer H.M."/>
            <person name="Purvine S.O."/>
            <person name="Wright A.T."/>
            <person name="Boxma B."/>
            <person name="Van Alen T."/>
            <person name="Hackstein J.H."/>
            <person name="Baker S.E."/>
            <person name="Grigoriev I.V."/>
            <person name="O'Malley M.A."/>
        </authorList>
    </citation>
    <scope>NUCLEOTIDE SEQUENCE [LARGE SCALE GENOMIC DNA]</scope>
    <source>
        <strain evidence="2">finn</strain>
    </source>
</reference>
<dbReference type="STRING" id="1754191.A0A1Y1UDT9"/>
<comment type="caution">
    <text evidence="1">The sequence shown here is derived from an EMBL/GenBank/DDBJ whole genome shotgun (WGS) entry which is preliminary data.</text>
</comment>
<keyword evidence="2" id="KW-1185">Reference proteome</keyword>